<keyword evidence="6 7" id="KW-0694">RNA-binding</keyword>
<keyword evidence="3 7" id="KW-0808">Transferase</keyword>
<comment type="similarity">
    <text evidence="7">Belongs to the class IV-like SAM-binding methyltransferase superfamily. RNA methyltransferase TrmH family.</text>
</comment>
<accession>A0A401XKS9</accession>
<comment type="catalytic activity">
    <reaction evidence="7">
        <text>guanosine(18) in tRNA + S-adenosyl-L-methionine = 2'-O-methylguanosine(18) in tRNA + S-adenosyl-L-homocysteine + H(+)</text>
        <dbReference type="Rhea" id="RHEA:20077"/>
        <dbReference type="Rhea" id="RHEA-COMP:10190"/>
        <dbReference type="Rhea" id="RHEA-COMP:10192"/>
        <dbReference type="ChEBI" id="CHEBI:15378"/>
        <dbReference type="ChEBI" id="CHEBI:57856"/>
        <dbReference type="ChEBI" id="CHEBI:59789"/>
        <dbReference type="ChEBI" id="CHEBI:74269"/>
        <dbReference type="ChEBI" id="CHEBI:74445"/>
        <dbReference type="EC" id="2.1.1.34"/>
    </reaction>
</comment>
<evidence type="ECO:0000256" key="7">
    <source>
        <dbReference type="HAMAP-Rule" id="MF_02060"/>
    </source>
</evidence>
<feature type="binding site" evidence="7">
    <location>
        <position position="168"/>
    </location>
    <ligand>
        <name>S-adenosyl-L-methionine</name>
        <dbReference type="ChEBI" id="CHEBI:59789"/>
    </ligand>
</feature>
<dbReference type="InterPro" id="IPR029026">
    <property type="entry name" value="tRNA_m1G_MTases_N"/>
</dbReference>
<feature type="domain" description="tRNA/rRNA methyltransferase SpoU type" evidence="8">
    <location>
        <begin position="40"/>
        <end position="179"/>
    </location>
</feature>
<comment type="function">
    <text evidence="7">Catalyzes the 2'-O methylation of guanosine at position 18 in tRNA.</text>
</comment>
<dbReference type="GO" id="GO:0000049">
    <property type="term" value="F:tRNA binding"/>
    <property type="evidence" value="ECO:0007669"/>
    <property type="project" value="UniProtKB-UniRule"/>
</dbReference>
<sequence length="229" mass="26532">MQEIEGIEFFDRLYDLLTDHKKQLFSKLVKERTRRISWLADNLYHEQNASAIIRSADCFGFSEIYVLEDKYRYKVNEEIAMGAQKWVRPKALHAENGKYESALKIIKSKGYRIIAASPHASGNTLEDLDLSTPLCIALGSERHGLHPEIIQQADGFVMIPMVGFTESLNVSVTAGILMYRLRKRLIEENIPWQLTPEQEKEQLFEWALKTVPNAQKMIKRWFEEKAKNS</sequence>
<evidence type="ECO:0000259" key="8">
    <source>
        <dbReference type="Pfam" id="PF00588"/>
    </source>
</evidence>
<protein>
    <recommendedName>
        <fullName evidence="7">tRNA (guanosine(18)-2'-O)-methyltransferase</fullName>
        <ecNumber evidence="7">2.1.1.34</ecNumber>
    </recommendedName>
    <alternativeName>
        <fullName evidence="7">tRNA [Gm18] methyltransferase</fullName>
    </alternativeName>
</protein>
<evidence type="ECO:0000256" key="4">
    <source>
        <dbReference type="ARBA" id="ARBA00022691"/>
    </source>
</evidence>
<dbReference type="Pfam" id="PF00588">
    <property type="entry name" value="SpoU_methylase"/>
    <property type="match status" value="1"/>
</dbReference>
<keyword evidence="10" id="KW-1185">Reference proteome</keyword>
<dbReference type="RefSeq" id="WP_124397692.1">
    <property type="nucleotide sequence ID" value="NZ_BHZE01000009.1"/>
</dbReference>
<dbReference type="HAMAP" id="MF_02060">
    <property type="entry name" value="tRNA_methyltr_TrmH"/>
    <property type="match status" value="1"/>
</dbReference>
<evidence type="ECO:0000313" key="10">
    <source>
        <dbReference type="Proteomes" id="UP000286715"/>
    </source>
</evidence>
<evidence type="ECO:0000256" key="2">
    <source>
        <dbReference type="ARBA" id="ARBA00022603"/>
    </source>
</evidence>
<evidence type="ECO:0000256" key="3">
    <source>
        <dbReference type="ARBA" id="ARBA00022679"/>
    </source>
</evidence>
<dbReference type="InterPro" id="IPR033671">
    <property type="entry name" value="TrmH"/>
</dbReference>
<keyword evidence="5 7" id="KW-0819">tRNA processing</keyword>
<keyword evidence="1 7" id="KW-0820">tRNA-binding</keyword>
<dbReference type="SUPFAM" id="SSF75217">
    <property type="entry name" value="alpha/beta knot"/>
    <property type="match status" value="1"/>
</dbReference>
<dbReference type="EC" id="2.1.1.34" evidence="7"/>
<evidence type="ECO:0000256" key="1">
    <source>
        <dbReference type="ARBA" id="ARBA00022555"/>
    </source>
</evidence>
<dbReference type="OrthoDB" id="9785673at2"/>
<dbReference type="PANTHER" id="PTHR43453">
    <property type="entry name" value="RRNA METHYLASE-LIKE"/>
    <property type="match status" value="1"/>
</dbReference>
<dbReference type="GO" id="GO:0002938">
    <property type="term" value="P:tRNA guanine ribose methylation"/>
    <property type="evidence" value="ECO:0007669"/>
    <property type="project" value="UniProtKB-UniRule"/>
</dbReference>
<dbReference type="EMBL" id="BHZE01000009">
    <property type="protein sequence ID" value="GCD77629.1"/>
    <property type="molecule type" value="Genomic_DNA"/>
</dbReference>
<evidence type="ECO:0000256" key="6">
    <source>
        <dbReference type="ARBA" id="ARBA00022884"/>
    </source>
</evidence>
<dbReference type="Proteomes" id="UP000286715">
    <property type="component" value="Unassembled WGS sequence"/>
</dbReference>
<dbReference type="Gene3D" id="3.40.1280.10">
    <property type="match status" value="1"/>
</dbReference>
<dbReference type="GO" id="GO:0141100">
    <property type="term" value="F:tRNA (guanine(18)-2'-O)-methyltransferase activity"/>
    <property type="evidence" value="ECO:0007669"/>
    <property type="project" value="UniProtKB-UniRule"/>
</dbReference>
<gene>
    <name evidence="7 9" type="primary">trmH</name>
    <name evidence="9" type="ORF">JCM31826_11110</name>
</gene>
<comment type="caution">
    <text evidence="9">The sequence shown here is derived from an EMBL/GenBank/DDBJ whole genome shotgun (WGS) entry which is preliminary data.</text>
</comment>
<feature type="binding site" evidence="7">
    <location>
        <position position="159"/>
    </location>
    <ligand>
        <name>S-adenosyl-L-methionine</name>
        <dbReference type="ChEBI" id="CHEBI:59789"/>
    </ligand>
</feature>
<proteinExistence type="inferred from homology"/>
<name>A0A401XKS9_9FLAO</name>
<evidence type="ECO:0000256" key="5">
    <source>
        <dbReference type="ARBA" id="ARBA00022694"/>
    </source>
</evidence>
<reference evidence="9 10" key="1">
    <citation type="submission" date="2018-11" db="EMBL/GenBank/DDBJ databases">
        <title>Schleiferia aggregans sp. nov., a moderately thermophilic heterotrophic bacterium isolated from microbial mats at a terrestrial hot spring.</title>
        <authorList>
            <person name="Iino T."/>
            <person name="Ohkuma M."/>
            <person name="Haruta S."/>
        </authorList>
    </citation>
    <scope>NUCLEOTIDE SEQUENCE [LARGE SCALE GENOMIC DNA]</scope>
    <source>
        <strain evidence="9 10">LA</strain>
    </source>
</reference>
<dbReference type="AlphaFoldDB" id="A0A401XKS9"/>
<keyword evidence="4 7" id="KW-0949">S-adenosyl-L-methionine</keyword>
<dbReference type="InterPro" id="IPR001537">
    <property type="entry name" value="SpoU_MeTrfase"/>
</dbReference>
<dbReference type="InterPro" id="IPR029028">
    <property type="entry name" value="Alpha/beta_knot_MTases"/>
</dbReference>
<comment type="caution">
    <text evidence="7">Lacks conserved residue(s) required for the propagation of feature annotation.</text>
</comment>
<organism evidence="9 10">
    <name type="scientific">Thermaurantimonas aggregans</name>
    <dbReference type="NCBI Taxonomy" id="2173829"/>
    <lineage>
        <taxon>Bacteria</taxon>
        <taxon>Pseudomonadati</taxon>
        <taxon>Bacteroidota</taxon>
        <taxon>Flavobacteriia</taxon>
        <taxon>Flavobacteriales</taxon>
        <taxon>Schleiferiaceae</taxon>
        <taxon>Thermaurantimonas</taxon>
    </lineage>
</organism>
<dbReference type="PANTHER" id="PTHR43453:SF1">
    <property type="entry name" value="TRNA_RRNA METHYLTRANSFERASE SPOU TYPE DOMAIN-CONTAINING PROTEIN"/>
    <property type="match status" value="1"/>
</dbReference>
<evidence type="ECO:0000313" key="9">
    <source>
        <dbReference type="EMBL" id="GCD77629.1"/>
    </source>
</evidence>
<keyword evidence="2 7" id="KW-0489">Methyltransferase</keyword>
<dbReference type="CDD" id="cd18092">
    <property type="entry name" value="SpoU-like_TrmH"/>
    <property type="match status" value="1"/>
</dbReference>